<dbReference type="AlphaFoldDB" id="A0A0S4KNB1"/>
<dbReference type="EMBL" id="LN885086">
    <property type="protein sequence ID" value="CUQ65247.1"/>
    <property type="molecule type" value="Genomic_DNA"/>
</dbReference>
<evidence type="ECO:0000313" key="2">
    <source>
        <dbReference type="EMBL" id="CUQ65247.1"/>
    </source>
</evidence>
<proteinExistence type="predicted"/>
<protein>
    <submittedName>
        <fullName evidence="2">Uncharacterized protein</fullName>
    </submittedName>
</protein>
<feature type="region of interest" description="Disordered" evidence="1">
    <location>
        <begin position="1"/>
        <end position="93"/>
    </location>
</feature>
<sequence length="93" mass="10306">MRPEAGAGRPSERSYREASGRDREEQGRRKQGEEQGGARQEQKRGLTWGRAAAASRGQEKSPSRQGPSGSAVRAVMESWKSHGEESEEESRSY</sequence>
<gene>
    <name evidence="2" type="ORF">NITINOP_0271</name>
</gene>
<evidence type="ECO:0000256" key="1">
    <source>
        <dbReference type="SAM" id="MobiDB-lite"/>
    </source>
</evidence>
<dbReference type="Proteomes" id="UP000066284">
    <property type="component" value="Chromosome 1"/>
</dbReference>
<reference evidence="3" key="1">
    <citation type="submission" date="2015-09" db="EMBL/GenBank/DDBJ databases">
        <authorList>
            <person name="Daims H."/>
        </authorList>
    </citation>
    <scope>NUCLEOTIDE SEQUENCE [LARGE SCALE GENOMIC DNA]</scope>
</reference>
<feature type="compositionally biased region" description="Basic and acidic residues" evidence="1">
    <location>
        <begin position="79"/>
        <end position="93"/>
    </location>
</feature>
<organism evidence="2 3">
    <name type="scientific">Candidatus Nitrospira inopinata</name>
    <dbReference type="NCBI Taxonomy" id="1715989"/>
    <lineage>
        <taxon>Bacteria</taxon>
        <taxon>Pseudomonadati</taxon>
        <taxon>Nitrospirota</taxon>
        <taxon>Nitrospiria</taxon>
        <taxon>Nitrospirales</taxon>
        <taxon>Nitrospiraceae</taxon>
        <taxon>Nitrospira</taxon>
    </lineage>
</organism>
<name>A0A0S4KNB1_9BACT</name>
<keyword evidence="3" id="KW-1185">Reference proteome</keyword>
<evidence type="ECO:0000313" key="3">
    <source>
        <dbReference type="Proteomes" id="UP000066284"/>
    </source>
</evidence>
<dbReference type="STRING" id="1715989.NITINOP_0271"/>
<dbReference type="KEGG" id="nio:NITINOP_0271"/>
<feature type="compositionally biased region" description="Basic and acidic residues" evidence="1">
    <location>
        <begin position="10"/>
        <end position="33"/>
    </location>
</feature>
<accession>A0A0S4KNB1</accession>